<proteinExistence type="predicted"/>
<accession>A0A6G6Y513</accession>
<feature type="transmembrane region" description="Helical" evidence="2">
    <location>
        <begin position="55"/>
        <end position="75"/>
    </location>
</feature>
<dbReference type="Proteomes" id="UP000501568">
    <property type="component" value="Chromosome"/>
</dbReference>
<dbReference type="AlphaFoldDB" id="A0A6G6Y513"/>
<feature type="domain" description="YrhK" evidence="3">
    <location>
        <begin position="53"/>
        <end position="107"/>
    </location>
</feature>
<evidence type="ECO:0000313" key="4">
    <source>
        <dbReference type="EMBL" id="QIG80022.1"/>
    </source>
</evidence>
<evidence type="ECO:0000256" key="2">
    <source>
        <dbReference type="SAM" id="Phobius"/>
    </source>
</evidence>
<evidence type="ECO:0000259" key="3">
    <source>
        <dbReference type="Pfam" id="PF14145"/>
    </source>
</evidence>
<keyword evidence="2" id="KW-1133">Transmembrane helix</keyword>
<gene>
    <name evidence="4" type="ORF">G5C33_09685</name>
</gene>
<keyword evidence="2" id="KW-0472">Membrane</keyword>
<feature type="transmembrane region" description="Helical" evidence="2">
    <location>
        <begin position="87"/>
        <end position="106"/>
    </location>
</feature>
<evidence type="ECO:0000256" key="1">
    <source>
        <dbReference type="SAM" id="MobiDB-lite"/>
    </source>
</evidence>
<dbReference type="Pfam" id="PF14145">
    <property type="entry name" value="YrhK"/>
    <property type="match status" value="1"/>
</dbReference>
<organism evidence="4 5">
    <name type="scientific">Stakelama tenebrarum</name>
    <dbReference type="NCBI Taxonomy" id="2711215"/>
    <lineage>
        <taxon>Bacteria</taxon>
        <taxon>Pseudomonadati</taxon>
        <taxon>Pseudomonadota</taxon>
        <taxon>Alphaproteobacteria</taxon>
        <taxon>Sphingomonadales</taxon>
        <taxon>Sphingomonadaceae</taxon>
        <taxon>Stakelama</taxon>
    </lineage>
</organism>
<keyword evidence="2" id="KW-0812">Transmembrane</keyword>
<evidence type="ECO:0000313" key="5">
    <source>
        <dbReference type="Proteomes" id="UP000501568"/>
    </source>
</evidence>
<reference evidence="4 5" key="1">
    <citation type="submission" date="2020-02" db="EMBL/GenBank/DDBJ databases">
        <authorList>
            <person name="Zheng R.K."/>
            <person name="Sun C.M."/>
        </authorList>
    </citation>
    <scope>NUCLEOTIDE SEQUENCE [LARGE SCALE GENOMIC DNA]</scope>
    <source>
        <strain evidence="5">zrk23</strain>
    </source>
</reference>
<feature type="region of interest" description="Disordered" evidence="1">
    <location>
        <begin position="114"/>
        <end position="147"/>
    </location>
</feature>
<dbReference type="KEGG" id="spzr:G5C33_09685"/>
<keyword evidence="5" id="KW-1185">Reference proteome</keyword>
<dbReference type="RefSeq" id="WP_165327026.1">
    <property type="nucleotide sequence ID" value="NZ_CP049109.1"/>
</dbReference>
<name>A0A6G6Y513_9SPHN</name>
<dbReference type="InterPro" id="IPR025424">
    <property type="entry name" value="YrhK_domain"/>
</dbReference>
<dbReference type="EMBL" id="CP049109">
    <property type="protein sequence ID" value="QIG80022.1"/>
    <property type="molecule type" value="Genomic_DNA"/>
</dbReference>
<feature type="compositionally biased region" description="Basic and acidic residues" evidence="1">
    <location>
        <begin position="114"/>
        <end position="127"/>
    </location>
</feature>
<sequence>MKPAKRNAGRPVDKRVEQPSVSFDDRWIFAPAPELVAPNPKEVPVLETLTRKFPYVHIVIGLMGNLMFVSGAVLSHPSFISDKILAGYLYIGGSSLMLIGAIGRGLKTIYERREERRETRHDAESRLRRNTGKGGTERPARRRAAAG</sequence>
<protein>
    <recommendedName>
        <fullName evidence="3">YrhK domain-containing protein</fullName>
    </recommendedName>
</protein>